<keyword evidence="1" id="KW-1133">Transmembrane helix</keyword>
<dbReference type="RefSeq" id="WP_004732286.1">
    <property type="nucleotide sequence ID" value="NZ_CAWNUM010000025.1"/>
</dbReference>
<dbReference type="EMBL" id="JBGOOW010000028">
    <property type="protein sequence ID" value="MEZ8182753.1"/>
    <property type="molecule type" value="Genomic_DNA"/>
</dbReference>
<gene>
    <name evidence="2" type="ORF">ACED33_18855</name>
</gene>
<organism evidence="2 3">
    <name type="scientific">Vibrio splendidus</name>
    <dbReference type="NCBI Taxonomy" id="29497"/>
    <lineage>
        <taxon>Bacteria</taxon>
        <taxon>Pseudomonadati</taxon>
        <taxon>Pseudomonadota</taxon>
        <taxon>Gammaproteobacteria</taxon>
        <taxon>Vibrionales</taxon>
        <taxon>Vibrionaceae</taxon>
        <taxon>Vibrio</taxon>
    </lineage>
</organism>
<reference evidence="2 3" key="1">
    <citation type="submission" date="2024-06" db="EMBL/GenBank/DDBJ databases">
        <authorList>
            <person name="Steensen K."/>
            <person name="Seneca J."/>
            <person name="Bartlau N."/>
            <person name="Yu A.X."/>
            <person name="Polz M.F."/>
        </authorList>
    </citation>
    <scope>NUCLEOTIDE SEQUENCE [LARGE SCALE GENOMIC DNA]</scope>
    <source>
        <strain evidence="2 3">1F145</strain>
    </source>
</reference>
<name>A0ABV4LZ11_VIBSP</name>
<evidence type="ECO:0000313" key="3">
    <source>
        <dbReference type="Proteomes" id="UP001569200"/>
    </source>
</evidence>
<dbReference type="Proteomes" id="UP001569200">
    <property type="component" value="Unassembled WGS sequence"/>
</dbReference>
<comment type="caution">
    <text evidence="2">The sequence shown here is derived from an EMBL/GenBank/DDBJ whole genome shotgun (WGS) entry which is preliminary data.</text>
</comment>
<evidence type="ECO:0000313" key="2">
    <source>
        <dbReference type="EMBL" id="MEZ8182753.1"/>
    </source>
</evidence>
<protein>
    <submittedName>
        <fullName evidence="2">Uncharacterized protein</fullName>
    </submittedName>
</protein>
<keyword evidence="1" id="KW-0472">Membrane</keyword>
<evidence type="ECO:0000256" key="1">
    <source>
        <dbReference type="SAM" id="Phobius"/>
    </source>
</evidence>
<keyword evidence="1" id="KW-0812">Transmembrane</keyword>
<feature type="transmembrane region" description="Helical" evidence="1">
    <location>
        <begin position="58"/>
        <end position="79"/>
    </location>
</feature>
<accession>A0ABV4LZ11</accession>
<sequence length="83" mass="9441">MFYVGTRLSCHVRRNDCRYLRKENGECGIEGRSASLSSHIRGGVALIPPLIEWQWPTWYELVLLVLVGVISSIGQWFGVTAYK</sequence>
<proteinExistence type="predicted"/>
<keyword evidence="3" id="KW-1185">Reference proteome</keyword>